<feature type="transmembrane region" description="Helical" evidence="1">
    <location>
        <begin position="168"/>
        <end position="185"/>
    </location>
</feature>
<feature type="transmembrane region" description="Helical" evidence="1">
    <location>
        <begin position="366"/>
        <end position="384"/>
    </location>
</feature>
<comment type="caution">
    <text evidence="2">The sequence shown here is derived from an EMBL/GenBank/DDBJ whole genome shotgun (WGS) entry which is preliminary data.</text>
</comment>
<evidence type="ECO:0000313" key="3">
    <source>
        <dbReference type="Proteomes" id="UP001204772"/>
    </source>
</evidence>
<evidence type="ECO:0000313" key="2">
    <source>
        <dbReference type="EMBL" id="MCP1381533.1"/>
    </source>
</evidence>
<proteinExistence type="predicted"/>
<feature type="transmembrane region" description="Helical" evidence="1">
    <location>
        <begin position="79"/>
        <end position="99"/>
    </location>
</feature>
<feature type="transmembrane region" description="Helical" evidence="1">
    <location>
        <begin position="191"/>
        <end position="207"/>
    </location>
</feature>
<feature type="transmembrane region" description="Helical" evidence="1">
    <location>
        <begin position="280"/>
        <end position="300"/>
    </location>
</feature>
<feature type="transmembrane region" description="Helical" evidence="1">
    <location>
        <begin position="312"/>
        <end position="328"/>
    </location>
</feature>
<dbReference type="RefSeq" id="WP_253525174.1">
    <property type="nucleotide sequence ID" value="NZ_JAMZEL010000001.1"/>
</dbReference>
<feature type="transmembrane region" description="Helical" evidence="1">
    <location>
        <begin position="7"/>
        <end position="24"/>
    </location>
</feature>
<evidence type="ECO:0000256" key="1">
    <source>
        <dbReference type="SAM" id="Phobius"/>
    </source>
</evidence>
<name>A0ABT1FIE1_9BACT</name>
<keyword evidence="1" id="KW-0472">Membrane</keyword>
<keyword evidence="1" id="KW-0812">Transmembrane</keyword>
<reference evidence="2 3" key="1">
    <citation type="submission" date="2022-06" db="EMBL/GenBank/DDBJ databases">
        <title>Runella sp. S5 genome sequencing.</title>
        <authorList>
            <person name="Park S."/>
        </authorList>
    </citation>
    <scope>NUCLEOTIDE SEQUENCE [LARGE SCALE GENOMIC DNA]</scope>
    <source>
        <strain evidence="2 3">S5</strain>
    </source>
</reference>
<evidence type="ECO:0008006" key="4">
    <source>
        <dbReference type="Google" id="ProtNLM"/>
    </source>
</evidence>
<keyword evidence="3" id="KW-1185">Reference proteome</keyword>
<keyword evidence="1" id="KW-1133">Transmembrane helix</keyword>
<accession>A0ABT1FIE1</accession>
<feature type="transmembrane region" description="Helical" evidence="1">
    <location>
        <begin position="135"/>
        <end position="156"/>
    </location>
</feature>
<feature type="transmembrane region" description="Helical" evidence="1">
    <location>
        <begin position="111"/>
        <end position="129"/>
    </location>
</feature>
<gene>
    <name evidence="2" type="ORF">NCI00_03820</name>
</gene>
<dbReference type="Proteomes" id="UP001204772">
    <property type="component" value="Unassembled WGS sequence"/>
</dbReference>
<feature type="transmembrane region" description="Helical" evidence="1">
    <location>
        <begin position="334"/>
        <end position="354"/>
    </location>
</feature>
<feature type="transmembrane region" description="Helical" evidence="1">
    <location>
        <begin position="214"/>
        <end position="234"/>
    </location>
</feature>
<dbReference type="EMBL" id="JAMZEL010000001">
    <property type="protein sequence ID" value="MCP1381533.1"/>
    <property type="molecule type" value="Genomic_DNA"/>
</dbReference>
<sequence length="521" mass="59526">MHKIKTVNWLLIGLMVGVFLLRWSNMSPREPNIDTSTWLAGVISIDKSSDPIWTWLNYTDGRPLTVVPLLIASALGFDATYPVAEGVGIICWLFTFVILYQTLRWLSRSALRALTVILPLLTWLGTTAYHDHIAYNSEAVSVLMLTAGISAYVYAFHRRDLPAGNRQLSVVFWLSLGIGLGLLVYAKFQNVPMGLIIAAFLAYELIIQKGWKSLGWLVVGGFMPTLVVNVYFALRGELDTFWNNYFWYYFYYGYSDEFSKLPVWKRFSPWRVGSLMWQSYAIRFVFGGWCLAVLVGFLGTVKKVSLDRSNRLLLFAVTFLVVTFYAILQSGNPYTHYTLFLPMPLTFLIGVLLSRPSALQWSSLKNWVYGIVLVSAIGQGIFNLTNRQPLEPLGYDEIDQQVVKIIKENTKPTDHLVIWGYADRFYVYTGLPMGYRWPHTIGIYWPSAQHDIRVKDFLADVNQNQPVIFVDLNGSLINTEGKTEHQHEYFPPIANFVKQHYQLIAQVNDGSPKGARIYKRK</sequence>
<protein>
    <recommendedName>
        <fullName evidence="4">Glycosyltransferase RgtA/B/C/D-like domain-containing protein</fullName>
    </recommendedName>
</protein>
<organism evidence="2 3">
    <name type="scientific">Runella salmonicolor</name>
    <dbReference type="NCBI Taxonomy" id="2950278"/>
    <lineage>
        <taxon>Bacteria</taxon>
        <taxon>Pseudomonadati</taxon>
        <taxon>Bacteroidota</taxon>
        <taxon>Cytophagia</taxon>
        <taxon>Cytophagales</taxon>
        <taxon>Spirosomataceae</taxon>
        <taxon>Runella</taxon>
    </lineage>
</organism>